<dbReference type="GO" id="GO:0003995">
    <property type="term" value="F:acyl-CoA dehydrogenase activity"/>
    <property type="evidence" value="ECO:0007669"/>
    <property type="project" value="InterPro"/>
</dbReference>
<gene>
    <name evidence="10" type="ORF">C6569_20730</name>
</gene>
<dbReference type="KEGG" id="phr:C6569_20730"/>
<evidence type="ECO:0000256" key="1">
    <source>
        <dbReference type="ARBA" id="ARBA00001974"/>
    </source>
</evidence>
<dbReference type="InterPro" id="IPR009100">
    <property type="entry name" value="AcylCoA_DH/oxidase_NM_dom_sf"/>
</dbReference>
<comment type="cofactor">
    <cofactor evidence="1 6">
        <name>FAD</name>
        <dbReference type="ChEBI" id="CHEBI:57692"/>
    </cofactor>
</comment>
<dbReference type="PANTHER" id="PTHR43884:SF25">
    <property type="entry name" value="ACYL-COA DEHYDROGENASE YDBM-RELATED"/>
    <property type="match status" value="1"/>
</dbReference>
<dbReference type="OrthoDB" id="9775090at2"/>
<evidence type="ECO:0000259" key="9">
    <source>
        <dbReference type="Pfam" id="PF02771"/>
    </source>
</evidence>
<dbReference type="AlphaFoldDB" id="A0A2S0NGI8"/>
<dbReference type="Pfam" id="PF00441">
    <property type="entry name" value="Acyl-CoA_dh_1"/>
    <property type="match status" value="1"/>
</dbReference>
<dbReference type="SUPFAM" id="SSF47203">
    <property type="entry name" value="Acyl-CoA dehydrogenase C-terminal domain-like"/>
    <property type="match status" value="1"/>
</dbReference>
<proteinExistence type="inferred from homology"/>
<evidence type="ECO:0000256" key="5">
    <source>
        <dbReference type="ARBA" id="ARBA00023002"/>
    </source>
</evidence>
<evidence type="ECO:0000259" key="8">
    <source>
        <dbReference type="Pfam" id="PF02770"/>
    </source>
</evidence>
<dbReference type="InterPro" id="IPR036250">
    <property type="entry name" value="AcylCo_DH-like_C"/>
</dbReference>
<organism evidence="10 11">
    <name type="scientific">Phreatobacter cathodiphilus</name>
    <dbReference type="NCBI Taxonomy" id="1868589"/>
    <lineage>
        <taxon>Bacteria</taxon>
        <taxon>Pseudomonadati</taxon>
        <taxon>Pseudomonadota</taxon>
        <taxon>Alphaproteobacteria</taxon>
        <taxon>Hyphomicrobiales</taxon>
        <taxon>Phreatobacteraceae</taxon>
        <taxon>Phreatobacter</taxon>
    </lineage>
</organism>
<keyword evidence="4 6" id="KW-0274">FAD</keyword>
<keyword evidence="3 6" id="KW-0285">Flavoprotein</keyword>
<dbReference type="Proteomes" id="UP000237889">
    <property type="component" value="Chromosome"/>
</dbReference>
<keyword evidence="5 6" id="KW-0560">Oxidoreductase</keyword>
<dbReference type="EMBL" id="CP027668">
    <property type="protein sequence ID" value="AVO47272.1"/>
    <property type="molecule type" value="Genomic_DNA"/>
</dbReference>
<dbReference type="InterPro" id="IPR046373">
    <property type="entry name" value="Acyl-CoA_Oxase/DH_mid-dom_sf"/>
</dbReference>
<evidence type="ECO:0000313" key="10">
    <source>
        <dbReference type="EMBL" id="AVO47272.1"/>
    </source>
</evidence>
<dbReference type="InterPro" id="IPR013786">
    <property type="entry name" value="AcylCoA_DH/ox_N"/>
</dbReference>
<dbReference type="RefSeq" id="WP_106750642.1">
    <property type="nucleotide sequence ID" value="NZ_CP027668.1"/>
</dbReference>
<dbReference type="Pfam" id="PF02771">
    <property type="entry name" value="Acyl-CoA_dh_N"/>
    <property type="match status" value="1"/>
</dbReference>
<keyword evidence="11" id="KW-1185">Reference proteome</keyword>
<dbReference type="InterPro" id="IPR006091">
    <property type="entry name" value="Acyl-CoA_Oxase/DH_mid-dom"/>
</dbReference>
<accession>A0A2S0NGI8</accession>
<dbReference type="GO" id="GO:0050660">
    <property type="term" value="F:flavin adenine dinucleotide binding"/>
    <property type="evidence" value="ECO:0007669"/>
    <property type="project" value="InterPro"/>
</dbReference>
<evidence type="ECO:0000256" key="3">
    <source>
        <dbReference type="ARBA" id="ARBA00022630"/>
    </source>
</evidence>
<name>A0A2S0NGI8_9HYPH</name>
<feature type="domain" description="Acyl-CoA dehydrogenase/oxidase C-terminal" evidence="7">
    <location>
        <begin position="407"/>
        <end position="556"/>
    </location>
</feature>
<dbReference type="Pfam" id="PF02770">
    <property type="entry name" value="Acyl-CoA_dh_M"/>
    <property type="match status" value="1"/>
</dbReference>
<protein>
    <submittedName>
        <fullName evidence="10">Acyl-CoA dehydrogenase</fullName>
    </submittedName>
</protein>
<dbReference type="Gene3D" id="2.40.110.10">
    <property type="entry name" value="Butyryl-CoA Dehydrogenase, subunit A, domain 2"/>
    <property type="match status" value="1"/>
</dbReference>
<dbReference type="FunFam" id="2.40.110.10:FF:000015">
    <property type="entry name" value="Acyl-CoA dehydrogenase"/>
    <property type="match status" value="1"/>
</dbReference>
<feature type="domain" description="Acyl-CoA dehydrogenase/oxidase N-terminal" evidence="9">
    <location>
        <begin position="175"/>
        <end position="286"/>
    </location>
</feature>
<dbReference type="InterPro" id="IPR009075">
    <property type="entry name" value="AcylCo_DH/oxidase_C"/>
</dbReference>
<dbReference type="FunFam" id="1.20.140.10:FF:000001">
    <property type="entry name" value="Acyl-CoA dehydrogenase"/>
    <property type="match status" value="1"/>
</dbReference>
<dbReference type="Gene3D" id="1.20.140.10">
    <property type="entry name" value="Butyryl-CoA Dehydrogenase, subunit A, domain 3"/>
    <property type="match status" value="1"/>
</dbReference>
<reference evidence="10 11" key="1">
    <citation type="submission" date="2018-03" db="EMBL/GenBank/DDBJ databases">
        <title>Genome sequencing of Phreatobacter sp.</title>
        <authorList>
            <person name="Kim S.-J."/>
            <person name="Heo J."/>
            <person name="Kwon S.-W."/>
        </authorList>
    </citation>
    <scope>NUCLEOTIDE SEQUENCE [LARGE SCALE GENOMIC DNA]</scope>
    <source>
        <strain evidence="10 11">S-12</strain>
    </source>
</reference>
<dbReference type="InterPro" id="IPR037069">
    <property type="entry name" value="AcylCoA_DH/ox_N_sf"/>
</dbReference>
<feature type="domain" description="Acyl-CoA oxidase/dehydrogenase middle" evidence="8">
    <location>
        <begin position="292"/>
        <end position="392"/>
    </location>
</feature>
<dbReference type="Gene3D" id="1.10.540.10">
    <property type="entry name" value="Acyl-CoA dehydrogenase/oxidase, N-terminal domain"/>
    <property type="match status" value="1"/>
</dbReference>
<evidence type="ECO:0000259" key="7">
    <source>
        <dbReference type="Pfam" id="PF00441"/>
    </source>
</evidence>
<dbReference type="InterPro" id="IPR006089">
    <property type="entry name" value="Acyl-CoA_DH_CS"/>
</dbReference>
<evidence type="ECO:0000256" key="2">
    <source>
        <dbReference type="ARBA" id="ARBA00009347"/>
    </source>
</evidence>
<evidence type="ECO:0000313" key="11">
    <source>
        <dbReference type="Proteomes" id="UP000237889"/>
    </source>
</evidence>
<sequence length="560" mass="59864">MSPALARKDAPATALTDLAQGAVVAADAVLAEATAAVRALVTEDGRISGAAIEREQRATHGLAWLATYVESVRQLASYAERLGAAGKFGEIEDLIVRIGLGEYLAQMIGGIPMSQGEMVRPGDVGLSAADVARRFTGAAETLIATGNTAANRARLAELVQAQESSGHFGEPALDETLEAIRDEMRKFSLAEVLPHAHEWHLKNAYIPLEVIAKLAELGVFGLTLPESYGGMGLGKESMCVVSEELSRGYIGVGSLGTRSEIASELILAGGTQAQKDHWLPKIASGEILPTAVFTEPNTGSDLASLKTRAVREGDVYKVSGNKTWITHPVRADVMTLLVRTNPAEPGYKGLSMLLAEKPRGTDEDPFPAKGMSGGEIEVLGYRGMKEYEISFDGFEVKAENLLGGVEGQGFKQLMQTFEAARIQTAARAVGVAQAAMDLALRYAQERVQFGKPLIAFPRVADKIAMMAVEVMIARQLTYFSARQKDLDRRCDLEAGMAKLLGARVAWAAADNALQIHGGNGFALEYPVSRVLCDARILNIFEGAAEIQAQVIARRLLDGAN</sequence>
<dbReference type="PANTHER" id="PTHR43884">
    <property type="entry name" value="ACYL-COA DEHYDROGENASE"/>
    <property type="match status" value="1"/>
</dbReference>
<dbReference type="PROSITE" id="PS00073">
    <property type="entry name" value="ACYL_COA_DH_2"/>
    <property type="match status" value="1"/>
</dbReference>
<evidence type="ECO:0000256" key="6">
    <source>
        <dbReference type="RuleBase" id="RU362125"/>
    </source>
</evidence>
<dbReference type="SUPFAM" id="SSF56645">
    <property type="entry name" value="Acyl-CoA dehydrogenase NM domain-like"/>
    <property type="match status" value="1"/>
</dbReference>
<evidence type="ECO:0000256" key="4">
    <source>
        <dbReference type="ARBA" id="ARBA00022827"/>
    </source>
</evidence>
<comment type="similarity">
    <text evidence="2 6">Belongs to the acyl-CoA dehydrogenase family.</text>
</comment>